<feature type="domain" description="Cthe-2314-like HEPN" evidence="1">
    <location>
        <begin position="56"/>
        <end position="237"/>
    </location>
</feature>
<dbReference type="BioCyc" id="ESIR657319:G136K-1375-MONOMER"/>
<dbReference type="KEGG" id="esu:EUS_16260"/>
<dbReference type="HOGENOM" id="CLU_1105662_0_0_9"/>
<evidence type="ECO:0000313" key="3">
    <source>
        <dbReference type="Proteomes" id="UP000008803"/>
    </source>
</evidence>
<dbReference type="EMBL" id="FP929044">
    <property type="protein sequence ID" value="CBK96731.1"/>
    <property type="molecule type" value="Genomic_DNA"/>
</dbReference>
<evidence type="ECO:0000313" key="2">
    <source>
        <dbReference type="EMBL" id="CBK96731.1"/>
    </source>
</evidence>
<dbReference type="InterPro" id="IPR041394">
    <property type="entry name" value="HEPN_Cthe2314"/>
</dbReference>
<reference evidence="2 3" key="2">
    <citation type="submission" date="2010-03" db="EMBL/GenBank/DDBJ databases">
        <authorList>
            <person name="Pajon A."/>
        </authorList>
    </citation>
    <scope>NUCLEOTIDE SEQUENCE [LARGE SCALE GENOMIC DNA]</scope>
    <source>
        <strain evidence="2 3">70/3</strain>
    </source>
</reference>
<evidence type="ECO:0000259" key="1">
    <source>
        <dbReference type="Pfam" id="PF18730"/>
    </source>
</evidence>
<dbReference type="PATRIC" id="fig|657319.3.peg.1946"/>
<sequence>MSKNITDAFEIPTDEEWDRYLSTNIFDKMMIDSNIIKCSDDMNSKMVFTKILSVIQAHNNKVESIKISYALARHYFDKGIPDDEWFVSPGINGSSVQYMPHFNDEHYLIRYWYCFFMEDLYSKVQSMGDTLYLFINEFYEFGIEEGLGFVKKVLNKLKTTNPSLYDFLNNSHKDENYIKASNFRNNIIHGISPNEIKDEIVIQRNVETDIMKKDANGNFIKQNVKASLQITSRVGDYVTSKELLKSLEKFADYMGDIILNSISIIAKDEFVVKI</sequence>
<accession>D4JUG2</accession>
<dbReference type="Pfam" id="PF18730">
    <property type="entry name" value="HEPN_Cthe2314"/>
    <property type="match status" value="1"/>
</dbReference>
<proteinExistence type="predicted"/>
<dbReference type="Proteomes" id="UP000008803">
    <property type="component" value="Chromosome"/>
</dbReference>
<gene>
    <name evidence="2" type="ORF">EUS_16260</name>
</gene>
<name>D4JUG2_9FIRM</name>
<protein>
    <recommendedName>
        <fullName evidence="1">Cthe-2314-like HEPN domain-containing protein</fullName>
    </recommendedName>
</protein>
<organism evidence="2 3">
    <name type="scientific">[Eubacterium] siraeum 70/3</name>
    <dbReference type="NCBI Taxonomy" id="657319"/>
    <lineage>
        <taxon>Bacteria</taxon>
        <taxon>Bacillati</taxon>
        <taxon>Bacillota</taxon>
        <taxon>Clostridia</taxon>
        <taxon>Eubacteriales</taxon>
        <taxon>Oscillospiraceae</taxon>
        <taxon>Oscillospiraceae incertae sedis</taxon>
    </lineage>
</organism>
<reference evidence="2 3" key="1">
    <citation type="submission" date="2010-03" db="EMBL/GenBank/DDBJ databases">
        <title>The genome sequence of Eubacterium siraeum 70/3.</title>
        <authorList>
            <consortium name="metaHIT consortium -- http://www.metahit.eu/"/>
            <person name="Pajon A."/>
            <person name="Turner K."/>
            <person name="Parkhill J."/>
            <person name="Duncan S."/>
            <person name="Flint H."/>
        </authorList>
    </citation>
    <scope>NUCLEOTIDE SEQUENCE [LARGE SCALE GENOMIC DNA]</scope>
    <source>
        <strain evidence="2 3">70/3</strain>
    </source>
</reference>
<dbReference type="AlphaFoldDB" id="D4JUG2"/>